<evidence type="ECO:0000313" key="3">
    <source>
        <dbReference type="Proteomes" id="UP000822476"/>
    </source>
</evidence>
<evidence type="ECO:0008006" key="4">
    <source>
        <dbReference type="Google" id="ProtNLM"/>
    </source>
</evidence>
<gene>
    <name evidence="2" type="ORF">EG68_01765</name>
</gene>
<sequence>MENCMISATSVSIIFSVIFLESSYVAMSSCPIGLVAVGKAECVLKVQKSVTYCWAHRICYMEGLRRGSRMFLMGKNADILINEAPDPVLRFYGIHSLLQDMGSSTPSWMYSDPGCSNCMSDQGTGVWKQGEPNGRGRERVVMCNHEGCADVTQRNKTGSFVCEKSNHPMPNRWAPTKYRTNWPLRISSPFMADDQNEGCFVNLKLSTSLLCSLKCKITNVCRSFYHNSQTGYCYLALYVDSLLPKSLENMQGIWVRFVKPDY</sequence>
<feature type="signal peptide" evidence="1">
    <location>
        <begin position="1"/>
        <end position="28"/>
    </location>
</feature>
<proteinExistence type="predicted"/>
<accession>A0A8S9Z1K4</accession>
<reference evidence="2" key="1">
    <citation type="submission" date="2019-07" db="EMBL/GenBank/DDBJ databases">
        <title>Annotation for the trematode Paragonimus miyazaki's.</title>
        <authorList>
            <person name="Choi Y.-J."/>
        </authorList>
    </citation>
    <scope>NUCLEOTIDE SEQUENCE</scope>
    <source>
        <strain evidence="2">Japan</strain>
    </source>
</reference>
<dbReference type="AlphaFoldDB" id="A0A8S9Z1K4"/>
<name>A0A8S9Z1K4_9TREM</name>
<protein>
    <recommendedName>
        <fullName evidence="4">Apple domain-containing protein</fullName>
    </recommendedName>
</protein>
<keyword evidence="3" id="KW-1185">Reference proteome</keyword>
<dbReference type="Proteomes" id="UP000822476">
    <property type="component" value="Unassembled WGS sequence"/>
</dbReference>
<dbReference type="OrthoDB" id="6222038at2759"/>
<evidence type="ECO:0000313" key="2">
    <source>
        <dbReference type="EMBL" id="KAF7260762.1"/>
    </source>
</evidence>
<evidence type="ECO:0000256" key="1">
    <source>
        <dbReference type="SAM" id="SignalP"/>
    </source>
</evidence>
<keyword evidence="1" id="KW-0732">Signal</keyword>
<dbReference type="EMBL" id="JTDE01000620">
    <property type="protein sequence ID" value="KAF7260762.1"/>
    <property type="molecule type" value="Genomic_DNA"/>
</dbReference>
<organism evidence="2 3">
    <name type="scientific">Paragonimus skrjabini miyazakii</name>
    <dbReference type="NCBI Taxonomy" id="59628"/>
    <lineage>
        <taxon>Eukaryota</taxon>
        <taxon>Metazoa</taxon>
        <taxon>Spiralia</taxon>
        <taxon>Lophotrochozoa</taxon>
        <taxon>Platyhelminthes</taxon>
        <taxon>Trematoda</taxon>
        <taxon>Digenea</taxon>
        <taxon>Plagiorchiida</taxon>
        <taxon>Troglotremata</taxon>
        <taxon>Troglotrematidae</taxon>
        <taxon>Paragonimus</taxon>
    </lineage>
</organism>
<comment type="caution">
    <text evidence="2">The sequence shown here is derived from an EMBL/GenBank/DDBJ whole genome shotgun (WGS) entry which is preliminary data.</text>
</comment>
<feature type="chain" id="PRO_5035862284" description="Apple domain-containing protein" evidence="1">
    <location>
        <begin position="29"/>
        <end position="262"/>
    </location>
</feature>